<dbReference type="PANTHER" id="PTHR12558:SF13">
    <property type="entry name" value="CELL DIVISION CYCLE PROTEIN 27 HOMOLOG"/>
    <property type="match status" value="1"/>
</dbReference>
<name>A0A0J6XF81_9ACTN</name>
<feature type="transmembrane region" description="Helical" evidence="2">
    <location>
        <begin position="326"/>
        <end position="345"/>
    </location>
</feature>
<evidence type="ECO:0000256" key="2">
    <source>
        <dbReference type="SAM" id="Phobius"/>
    </source>
</evidence>
<feature type="transmembrane region" description="Helical" evidence="2">
    <location>
        <begin position="299"/>
        <end position="320"/>
    </location>
</feature>
<dbReference type="STRING" id="66430.ACS04_28930"/>
<feature type="repeat" description="TPR" evidence="1">
    <location>
        <begin position="140"/>
        <end position="173"/>
    </location>
</feature>
<dbReference type="InterPro" id="IPR019734">
    <property type="entry name" value="TPR_rpt"/>
</dbReference>
<keyword evidence="1" id="KW-0802">TPR repeat</keyword>
<gene>
    <name evidence="3" type="ORF">ACS04_28930</name>
</gene>
<evidence type="ECO:0000313" key="4">
    <source>
        <dbReference type="Proteomes" id="UP000035932"/>
    </source>
</evidence>
<dbReference type="OrthoDB" id="4195976at2"/>
<dbReference type="RefSeq" id="WP_048479722.1">
    <property type="nucleotide sequence ID" value="NZ_JBIRUD010000001.1"/>
</dbReference>
<keyword evidence="4" id="KW-1185">Reference proteome</keyword>
<comment type="caution">
    <text evidence="3">The sequence shown here is derived from an EMBL/GenBank/DDBJ whole genome shotgun (WGS) entry which is preliminary data.</text>
</comment>
<dbReference type="AlphaFoldDB" id="A0A0J6XF81"/>
<reference evidence="3 4" key="1">
    <citation type="submission" date="2015-06" db="EMBL/GenBank/DDBJ databases">
        <title>Recapitulation of the evolution of biosynthetic gene clusters reveals hidden chemical diversity on bacterial genomes.</title>
        <authorList>
            <person name="Cruz-Morales P."/>
            <person name="Martinez-Guerrero C."/>
            <person name="Morales-Escalante M.A."/>
            <person name="Yanez-Guerra L.A."/>
            <person name="Kopp J.F."/>
            <person name="Feldmann J."/>
            <person name="Ramos-Aboites H.E."/>
            <person name="Barona-Gomez F."/>
        </authorList>
    </citation>
    <scope>NUCLEOTIDE SEQUENCE [LARGE SCALE GENOMIC DNA]</scope>
    <source>
        <strain evidence="3 4">ATCC 31245</strain>
    </source>
</reference>
<feature type="repeat" description="TPR" evidence="1">
    <location>
        <begin position="35"/>
        <end position="68"/>
    </location>
</feature>
<dbReference type="PROSITE" id="PS50005">
    <property type="entry name" value="TPR"/>
    <property type="match status" value="2"/>
</dbReference>
<dbReference type="InterPro" id="IPR011990">
    <property type="entry name" value="TPR-like_helical_dom_sf"/>
</dbReference>
<organism evidence="3 4">
    <name type="scientific">Streptomyces roseus</name>
    <dbReference type="NCBI Taxonomy" id="66430"/>
    <lineage>
        <taxon>Bacteria</taxon>
        <taxon>Bacillati</taxon>
        <taxon>Actinomycetota</taxon>
        <taxon>Actinomycetes</taxon>
        <taxon>Kitasatosporales</taxon>
        <taxon>Streptomycetaceae</taxon>
        <taxon>Streptomyces</taxon>
    </lineage>
</organism>
<evidence type="ECO:0000256" key="1">
    <source>
        <dbReference type="PROSITE-ProRule" id="PRU00339"/>
    </source>
</evidence>
<dbReference type="Pfam" id="PF12895">
    <property type="entry name" value="ANAPC3"/>
    <property type="match status" value="1"/>
</dbReference>
<protein>
    <submittedName>
        <fullName evidence="3">Uncharacterized protein</fullName>
    </submittedName>
</protein>
<keyword evidence="2" id="KW-0812">Transmembrane</keyword>
<dbReference type="Gene3D" id="1.25.40.10">
    <property type="entry name" value="Tetratricopeptide repeat domain"/>
    <property type="match status" value="2"/>
</dbReference>
<accession>A0A0J6XF81</accession>
<dbReference type="EMBL" id="LFML01000126">
    <property type="protein sequence ID" value="KMO94615.1"/>
    <property type="molecule type" value="Genomic_DNA"/>
</dbReference>
<evidence type="ECO:0000313" key="3">
    <source>
        <dbReference type="EMBL" id="KMO94615.1"/>
    </source>
</evidence>
<keyword evidence="2" id="KW-0472">Membrane</keyword>
<feature type="transmembrane region" description="Helical" evidence="2">
    <location>
        <begin position="258"/>
        <end position="278"/>
    </location>
</feature>
<proteinExistence type="predicted"/>
<keyword evidence="2" id="KW-1133">Transmembrane helix</keyword>
<dbReference type="PANTHER" id="PTHR12558">
    <property type="entry name" value="CELL DIVISION CYCLE 16,23,27"/>
    <property type="match status" value="1"/>
</dbReference>
<dbReference type="SMART" id="SM00028">
    <property type="entry name" value="TPR"/>
    <property type="match status" value="3"/>
</dbReference>
<dbReference type="Proteomes" id="UP000035932">
    <property type="component" value="Unassembled WGS sequence"/>
</dbReference>
<sequence length="356" mass="38646">MSRALQQADVLFDLGRHEQAAALAARHLAGAPDDAAALVLLARCRDRLGDAREALTSVEHALRVAPESVSAWMLHAHVLLSLKKNGQAEDSARRAVELAPLLWASHYTLAVVLGRSARRKRRRAAYESALRAATLAPEESDAHVLLGATAHHTGHHRVAEQAYETALRLNPDNSAAHNNLSLFHLRRRWLRPGSWTRAAEGFVQAAALDPDDRHARHNLENMAWGTLLGSRWVAFAGTLAVSLGSARLRAGAAGTDALVTHLVCEAVLVGGWGGWLWWQTRRVPPHLRRPLVLVSRRSRPVVGMALAVALLVVHAAVALVLWRSALFSALAIPLVVFALVISVAGRTTLQQQAPKQ</sequence>
<dbReference type="PATRIC" id="fig|66430.4.peg.1461"/>
<dbReference type="Pfam" id="PF13432">
    <property type="entry name" value="TPR_16"/>
    <property type="match status" value="1"/>
</dbReference>
<dbReference type="SUPFAM" id="SSF48452">
    <property type="entry name" value="TPR-like"/>
    <property type="match status" value="1"/>
</dbReference>